<evidence type="ECO:0000313" key="3">
    <source>
        <dbReference type="Proteomes" id="UP000095284"/>
    </source>
</evidence>
<dbReference type="EMBL" id="CAJFDI010000004">
    <property type="protein sequence ID" value="CAD5225272.1"/>
    <property type="molecule type" value="Genomic_DNA"/>
</dbReference>
<feature type="transmembrane region" description="Helical" evidence="1">
    <location>
        <begin position="278"/>
        <end position="304"/>
    </location>
</feature>
<dbReference type="EMBL" id="CAJFCV020000004">
    <property type="protein sequence ID" value="CAG9114311.1"/>
    <property type="molecule type" value="Genomic_DNA"/>
</dbReference>
<keyword evidence="1" id="KW-0812">Transmembrane</keyword>
<evidence type="ECO:0000313" key="4">
    <source>
        <dbReference type="Proteomes" id="UP000659654"/>
    </source>
</evidence>
<dbReference type="PANTHER" id="PTHR45830">
    <property type="entry name" value="SERPENTINE RECEPTOR, CLASS I"/>
    <property type="match status" value="1"/>
</dbReference>
<feature type="transmembrane region" description="Helical" evidence="1">
    <location>
        <begin position="12"/>
        <end position="34"/>
    </location>
</feature>
<sequence length="333" mass="37789">MIFQNNLSNLTNYALIFATVVETVCAPTIIYLALYHSKQMKRYRYLIINTVFWSLLFDWITFFMKPQFTFPAACILYLNPLMAYGPAYLVGTALLMALFVNVEMAVVWSFMYRYLMAYPGRIGNAVESGKAAPRVMIIVQILVHFICFSPFTTVGLPGKYTAVDDAAFLQGLPQLFEKRNEFGHFCAVGVPTTRSIAYYGFVLLGCVFVVGIILYSILFHRVIIQKSKQFNMGSTQRMHLNVIADLQAVSAQLFIGYVMLLIPTAVLVYALYAEWEEGTTIVAVAVMFVQLHGCADFLAMIYFITPYRRKLMSVFREKSVIKNVRLSQISHSV</sequence>
<dbReference type="OrthoDB" id="5873609at2759"/>
<dbReference type="Proteomes" id="UP000659654">
    <property type="component" value="Unassembled WGS sequence"/>
</dbReference>
<dbReference type="SUPFAM" id="SSF81321">
    <property type="entry name" value="Family A G protein-coupled receptor-like"/>
    <property type="match status" value="1"/>
</dbReference>
<evidence type="ECO:0000313" key="2">
    <source>
        <dbReference type="EMBL" id="CAD5225272.1"/>
    </source>
</evidence>
<reference evidence="5" key="1">
    <citation type="submission" date="2016-11" db="UniProtKB">
        <authorList>
            <consortium name="WormBaseParasite"/>
        </authorList>
    </citation>
    <scope>IDENTIFICATION</scope>
</reference>
<protein>
    <submittedName>
        <fullName evidence="2">(pine wood nematode) hypothetical protein</fullName>
    </submittedName>
</protein>
<feature type="transmembrane region" description="Helical" evidence="1">
    <location>
        <begin position="131"/>
        <end position="151"/>
    </location>
</feature>
<reference evidence="2" key="2">
    <citation type="submission" date="2020-09" db="EMBL/GenBank/DDBJ databases">
        <authorList>
            <person name="Kikuchi T."/>
        </authorList>
    </citation>
    <scope>NUCLEOTIDE SEQUENCE</scope>
    <source>
        <strain evidence="2">Ka4C1</strain>
    </source>
</reference>
<proteinExistence type="predicted"/>
<feature type="transmembrane region" description="Helical" evidence="1">
    <location>
        <begin position="46"/>
        <end position="64"/>
    </location>
</feature>
<dbReference type="Proteomes" id="UP000095284">
    <property type="component" value="Unplaced"/>
</dbReference>
<organism evidence="3 5">
    <name type="scientific">Bursaphelenchus xylophilus</name>
    <name type="common">Pinewood nematode worm</name>
    <name type="synonym">Aphelenchoides xylophilus</name>
    <dbReference type="NCBI Taxonomy" id="6326"/>
    <lineage>
        <taxon>Eukaryota</taxon>
        <taxon>Metazoa</taxon>
        <taxon>Ecdysozoa</taxon>
        <taxon>Nematoda</taxon>
        <taxon>Chromadorea</taxon>
        <taxon>Rhabditida</taxon>
        <taxon>Tylenchina</taxon>
        <taxon>Tylenchomorpha</taxon>
        <taxon>Aphelenchoidea</taxon>
        <taxon>Aphelenchoididae</taxon>
        <taxon>Bursaphelenchus</taxon>
    </lineage>
</organism>
<dbReference type="AlphaFoldDB" id="A0A1I7RUQ1"/>
<evidence type="ECO:0000256" key="1">
    <source>
        <dbReference type="SAM" id="Phobius"/>
    </source>
</evidence>
<dbReference type="PANTHER" id="PTHR45830:SF15">
    <property type="entry name" value="SERPENTINE RECEPTOR, CLASS I"/>
    <property type="match status" value="1"/>
</dbReference>
<keyword evidence="1" id="KW-1133">Transmembrane helix</keyword>
<dbReference type="Pfam" id="PF10318">
    <property type="entry name" value="7TM_GPCR_Srh"/>
    <property type="match status" value="1"/>
</dbReference>
<dbReference type="InterPro" id="IPR019422">
    <property type="entry name" value="7TM_GPCR_serpentine_rcpt_Srh"/>
</dbReference>
<dbReference type="WBParaSite" id="BXY_0446100.1">
    <property type="protein sequence ID" value="BXY_0446100.1"/>
    <property type="gene ID" value="BXY_0446100"/>
</dbReference>
<gene>
    <name evidence="2" type="ORF">BXYJ_LOCUS8461</name>
</gene>
<accession>A0A1I7RUQ1</accession>
<dbReference type="Proteomes" id="UP000582659">
    <property type="component" value="Unassembled WGS sequence"/>
</dbReference>
<keyword evidence="1" id="KW-0472">Membrane</keyword>
<name>A0A1I7RUQ1_BURXY</name>
<feature type="transmembrane region" description="Helical" evidence="1">
    <location>
        <begin position="84"/>
        <end position="110"/>
    </location>
</feature>
<keyword evidence="4" id="KW-1185">Reference proteome</keyword>
<feature type="transmembrane region" description="Helical" evidence="1">
    <location>
        <begin position="240"/>
        <end position="272"/>
    </location>
</feature>
<feature type="transmembrane region" description="Helical" evidence="1">
    <location>
        <begin position="196"/>
        <end position="219"/>
    </location>
</feature>
<evidence type="ECO:0000313" key="5">
    <source>
        <dbReference type="WBParaSite" id="BXY_0446100.1"/>
    </source>
</evidence>